<proteinExistence type="inferred from homology"/>
<evidence type="ECO:0000256" key="1">
    <source>
        <dbReference type="ARBA" id="ARBA00022630"/>
    </source>
</evidence>
<feature type="binding site" evidence="6">
    <location>
        <position position="183"/>
    </location>
    <ligand>
        <name>FMN</name>
        <dbReference type="ChEBI" id="CHEBI:58210"/>
    </ligand>
</feature>
<feature type="binding site" evidence="6">
    <location>
        <position position="83"/>
    </location>
    <ligand>
        <name>FMN</name>
        <dbReference type="ChEBI" id="CHEBI:58210"/>
    </ligand>
</feature>
<feature type="compositionally biased region" description="Basic residues" evidence="7">
    <location>
        <begin position="1"/>
        <end position="12"/>
    </location>
</feature>
<dbReference type="SUPFAM" id="SSF51679">
    <property type="entry name" value="Bacterial luciferase-like"/>
    <property type="match status" value="1"/>
</dbReference>
<evidence type="ECO:0000256" key="4">
    <source>
        <dbReference type="ARBA" id="ARBA00023033"/>
    </source>
</evidence>
<protein>
    <submittedName>
        <fullName evidence="9">FMNH2-dependent monooxygenase</fullName>
    </submittedName>
</protein>
<feature type="domain" description="Luciferase-like" evidence="8">
    <location>
        <begin position="39"/>
        <end position="415"/>
    </location>
</feature>
<dbReference type="InterPro" id="IPR036661">
    <property type="entry name" value="Luciferase-like_sf"/>
</dbReference>
<dbReference type="Pfam" id="PF00296">
    <property type="entry name" value="Bac_luciferase"/>
    <property type="match status" value="1"/>
</dbReference>
<dbReference type="PANTHER" id="PTHR30011:SF16">
    <property type="entry name" value="C2H2 FINGER DOMAIN TRANSCRIPTION FACTOR (EUROFUNG)-RELATED"/>
    <property type="match status" value="1"/>
</dbReference>
<comment type="caution">
    <text evidence="9">The sequence shown here is derived from an EMBL/GenBank/DDBJ whole genome shotgun (WGS) entry which is preliminary data.</text>
</comment>
<dbReference type="EMBL" id="NWBU01000005">
    <property type="protein sequence ID" value="PTQ12159.1"/>
    <property type="molecule type" value="Genomic_DNA"/>
</dbReference>
<feature type="binding site" evidence="6">
    <location>
        <position position="129"/>
    </location>
    <ligand>
        <name>FMN</name>
        <dbReference type="ChEBI" id="CHEBI:58210"/>
    </ligand>
</feature>
<evidence type="ECO:0000313" key="9">
    <source>
        <dbReference type="EMBL" id="PTQ12159.1"/>
    </source>
</evidence>
<evidence type="ECO:0000256" key="7">
    <source>
        <dbReference type="SAM" id="MobiDB-lite"/>
    </source>
</evidence>
<evidence type="ECO:0000256" key="5">
    <source>
        <dbReference type="ARBA" id="ARBA00033748"/>
    </source>
</evidence>
<evidence type="ECO:0000256" key="3">
    <source>
        <dbReference type="ARBA" id="ARBA00023002"/>
    </source>
</evidence>
<feature type="binding site" evidence="6">
    <location>
        <position position="254"/>
    </location>
    <ligand>
        <name>FMN</name>
        <dbReference type="ChEBI" id="CHEBI:58210"/>
    </ligand>
</feature>
<evidence type="ECO:0000259" key="8">
    <source>
        <dbReference type="Pfam" id="PF00296"/>
    </source>
</evidence>
<dbReference type="CDD" id="cd01095">
    <property type="entry name" value="Nitrilotriacetate_monoxgenase"/>
    <property type="match status" value="1"/>
</dbReference>
<dbReference type="GO" id="GO:0004497">
    <property type="term" value="F:monooxygenase activity"/>
    <property type="evidence" value="ECO:0007669"/>
    <property type="project" value="UniProtKB-KW"/>
</dbReference>
<feature type="region of interest" description="Disordered" evidence="7">
    <location>
        <begin position="1"/>
        <end position="21"/>
    </location>
</feature>
<evidence type="ECO:0000256" key="2">
    <source>
        <dbReference type="ARBA" id="ARBA00022643"/>
    </source>
</evidence>
<dbReference type="PANTHER" id="PTHR30011">
    <property type="entry name" value="ALKANESULFONATE MONOOXYGENASE-RELATED"/>
    <property type="match status" value="1"/>
</dbReference>
<name>A0A2T5FZN9_9SPHN</name>
<feature type="binding site" evidence="6">
    <location>
        <position position="179"/>
    </location>
    <ligand>
        <name>FMN</name>
        <dbReference type="ChEBI" id="CHEBI:58210"/>
    </ligand>
</feature>
<organism evidence="9 10">
    <name type="scientific">Sphingomonas oleivorans</name>
    <dbReference type="NCBI Taxonomy" id="1735121"/>
    <lineage>
        <taxon>Bacteria</taxon>
        <taxon>Pseudomonadati</taxon>
        <taxon>Pseudomonadota</taxon>
        <taxon>Alphaproteobacteria</taxon>
        <taxon>Sphingomonadales</taxon>
        <taxon>Sphingomonadaceae</taxon>
        <taxon>Sphingomonas</taxon>
    </lineage>
</organism>
<dbReference type="Proteomes" id="UP000244162">
    <property type="component" value="Unassembled WGS sequence"/>
</dbReference>
<feature type="binding site" evidence="6">
    <location>
        <position position="253"/>
    </location>
    <ligand>
        <name>FMN</name>
        <dbReference type="ChEBI" id="CHEBI:58210"/>
    </ligand>
</feature>
<dbReference type="AlphaFoldDB" id="A0A2T5FZN9"/>
<keyword evidence="10" id="KW-1185">Reference proteome</keyword>
<evidence type="ECO:0000256" key="6">
    <source>
        <dbReference type="PIRSR" id="PIRSR000337-1"/>
    </source>
</evidence>
<sequence length="461" mass="50601">MARVRHGAKAGRRGICPSAPRLDQTGSRKGIFMFHLGWFVYEAIQGWGSPEFDPAYGWSTPRLHQDMARKLEGAGFDFILLEDLSAIPDIYGASRAVYLREAVHAPKFDPAVMAGFMAAATSRIGIIPTLTTSFYPPFLLSRLTQTLDLMSGGRIGWNIVTSSSELAARNFGMPGLPEHDERYDIADEYVELCKALWRSWEPGAVLADTITGVFADQDKVHAVDFSGAHYSVLGPLNVPPSPQGRPVLAQAGSSPRGRRFAARHADIVLTPVNHPPAIKAFRDDIRRLAAEEGRDPDSVKVMALAFPHICRDKKEVEQFRAYLQAVPDRRVLAWLAQLSAITGIDMARFDLDEPLPADVDTNGSKGTLDWLRSGNATVRQMALRLARLTPDTPMIGTAEQVAAEMEEVMAQVGGDGFLIAGPLTPANVGRATELLVPALRRRGLVRDGYRHDTLKSHLLEY</sequence>
<gene>
    <name evidence="9" type="ORF">CLG96_06270</name>
</gene>
<dbReference type="GO" id="GO:0016705">
    <property type="term" value="F:oxidoreductase activity, acting on paired donors, with incorporation or reduction of molecular oxygen"/>
    <property type="evidence" value="ECO:0007669"/>
    <property type="project" value="InterPro"/>
</dbReference>
<dbReference type="PIRSF" id="PIRSF000337">
    <property type="entry name" value="NTA_MOA"/>
    <property type="match status" value="1"/>
</dbReference>
<keyword evidence="4 9" id="KW-0503">Monooxygenase</keyword>
<keyword evidence="2 6" id="KW-0288">FMN</keyword>
<reference evidence="9 10" key="1">
    <citation type="submission" date="2017-09" db="EMBL/GenBank/DDBJ databases">
        <title>Sphingomonas panjinensis sp.nov., isolated from oil-contaminated soil.</title>
        <authorList>
            <person name="Wang L."/>
            <person name="Chen L."/>
        </authorList>
    </citation>
    <scope>NUCLEOTIDE SEQUENCE [LARGE SCALE GENOMIC DNA]</scope>
    <source>
        <strain evidence="9 10">FW-11</strain>
    </source>
</reference>
<dbReference type="InterPro" id="IPR011251">
    <property type="entry name" value="Luciferase-like_dom"/>
</dbReference>
<comment type="similarity">
    <text evidence="5">Belongs to the NtaA/SnaA/DszA monooxygenase family.</text>
</comment>
<dbReference type="InterPro" id="IPR051260">
    <property type="entry name" value="Diverse_substr_monoxygenases"/>
</dbReference>
<dbReference type="InterPro" id="IPR016215">
    <property type="entry name" value="NTA_MOA"/>
</dbReference>
<dbReference type="OrthoDB" id="9779442at2"/>
<keyword evidence="1 6" id="KW-0285">Flavoprotein</keyword>
<evidence type="ECO:0000313" key="10">
    <source>
        <dbReference type="Proteomes" id="UP000244162"/>
    </source>
</evidence>
<accession>A0A2T5FZN9</accession>
<dbReference type="Gene3D" id="3.20.20.30">
    <property type="entry name" value="Luciferase-like domain"/>
    <property type="match status" value="1"/>
</dbReference>
<keyword evidence="3" id="KW-0560">Oxidoreductase</keyword>
<dbReference type="NCBIfam" id="TIGR03860">
    <property type="entry name" value="FMN_nitrolo"/>
    <property type="match status" value="1"/>
</dbReference>